<protein>
    <submittedName>
        <fullName evidence="2">Uncharacterized protein</fullName>
    </submittedName>
</protein>
<evidence type="ECO:0000256" key="1">
    <source>
        <dbReference type="SAM" id="MobiDB-lite"/>
    </source>
</evidence>
<comment type="caution">
    <text evidence="2">The sequence shown here is derived from an EMBL/GenBank/DDBJ whole genome shotgun (WGS) entry which is preliminary data.</text>
</comment>
<sequence>MVETKSNIIAELTRSANRMREIQLAAAKLRLLRTGSEPDPRLPQPLTPQPPPRFTGEIERANPSPT</sequence>
<reference evidence="2" key="1">
    <citation type="journal article" date="2015" name="Nature">
        <title>Complex archaea that bridge the gap between prokaryotes and eukaryotes.</title>
        <authorList>
            <person name="Spang A."/>
            <person name="Saw J.H."/>
            <person name="Jorgensen S.L."/>
            <person name="Zaremba-Niedzwiedzka K."/>
            <person name="Martijn J."/>
            <person name="Lind A.E."/>
            <person name="van Eijk R."/>
            <person name="Schleper C."/>
            <person name="Guy L."/>
            <person name="Ettema T.J."/>
        </authorList>
    </citation>
    <scope>NUCLEOTIDE SEQUENCE</scope>
</reference>
<proteinExistence type="predicted"/>
<evidence type="ECO:0000313" key="2">
    <source>
        <dbReference type="EMBL" id="KKM99172.1"/>
    </source>
</evidence>
<name>A0A0F9Q172_9ZZZZ</name>
<accession>A0A0F9Q172</accession>
<dbReference type="AlphaFoldDB" id="A0A0F9Q172"/>
<organism evidence="2">
    <name type="scientific">marine sediment metagenome</name>
    <dbReference type="NCBI Taxonomy" id="412755"/>
    <lineage>
        <taxon>unclassified sequences</taxon>
        <taxon>metagenomes</taxon>
        <taxon>ecological metagenomes</taxon>
    </lineage>
</organism>
<dbReference type="EMBL" id="LAZR01005527">
    <property type="protein sequence ID" value="KKM99172.1"/>
    <property type="molecule type" value="Genomic_DNA"/>
</dbReference>
<feature type="compositionally biased region" description="Pro residues" evidence="1">
    <location>
        <begin position="41"/>
        <end position="53"/>
    </location>
</feature>
<gene>
    <name evidence="2" type="ORF">LCGC14_1150540</name>
</gene>
<feature type="region of interest" description="Disordered" evidence="1">
    <location>
        <begin position="33"/>
        <end position="66"/>
    </location>
</feature>